<evidence type="ECO:0000256" key="1">
    <source>
        <dbReference type="ARBA" id="ARBA00004141"/>
    </source>
</evidence>
<feature type="chain" id="PRO_5040511509" evidence="6">
    <location>
        <begin position="20"/>
        <end position="118"/>
    </location>
</feature>
<keyword evidence="2 5" id="KW-0812">Transmembrane</keyword>
<dbReference type="Gene3D" id="1.20.1250.20">
    <property type="entry name" value="MFS general substrate transporter like domains"/>
    <property type="match status" value="1"/>
</dbReference>
<keyword evidence="4 5" id="KW-0472">Membrane</keyword>
<dbReference type="InterPro" id="IPR050360">
    <property type="entry name" value="MFS_Sugar_Transporters"/>
</dbReference>
<feature type="signal peptide" evidence="6">
    <location>
        <begin position="1"/>
        <end position="19"/>
    </location>
</feature>
<dbReference type="InterPro" id="IPR005828">
    <property type="entry name" value="MFS_sugar_transport-like"/>
</dbReference>
<dbReference type="InterPro" id="IPR036259">
    <property type="entry name" value="MFS_trans_sf"/>
</dbReference>
<comment type="subcellular location">
    <subcellularLocation>
        <location evidence="1">Membrane</location>
        <topology evidence="1">Multi-pass membrane protein</topology>
    </subcellularLocation>
</comment>
<feature type="transmembrane region" description="Helical" evidence="5">
    <location>
        <begin position="46"/>
        <end position="62"/>
    </location>
</feature>
<evidence type="ECO:0000313" key="8">
    <source>
        <dbReference type="Proteomes" id="UP000775872"/>
    </source>
</evidence>
<dbReference type="AlphaFoldDB" id="A0A9N9ZI91"/>
<keyword evidence="3 5" id="KW-1133">Transmembrane helix</keyword>
<sequence length="118" mass="13653">MAFAFFYLFTIFFVPSQSGTPWSISCEIFDQNMRRLGQVIAASNNWFWNFVLLCMVYAYLFVPETKSVPLEQMDKLFAKSLKPKHAHAVVMKQLREAFSRAAVESTEEKEDDTHLESA</sequence>
<evidence type="ECO:0000256" key="5">
    <source>
        <dbReference type="SAM" id="Phobius"/>
    </source>
</evidence>
<name>A0A9N9ZI91_9HYPO</name>
<evidence type="ECO:0000256" key="3">
    <source>
        <dbReference type="ARBA" id="ARBA00022989"/>
    </source>
</evidence>
<dbReference type="Proteomes" id="UP000775872">
    <property type="component" value="Unassembled WGS sequence"/>
</dbReference>
<evidence type="ECO:0000256" key="4">
    <source>
        <dbReference type="ARBA" id="ARBA00023136"/>
    </source>
</evidence>
<accession>A0A9N9ZI91</accession>
<gene>
    <name evidence="7" type="ORF">CSOL1703_00005870</name>
</gene>
<dbReference type="GO" id="GO:0016020">
    <property type="term" value="C:membrane"/>
    <property type="evidence" value="ECO:0007669"/>
    <property type="project" value="UniProtKB-SubCell"/>
</dbReference>
<reference evidence="7" key="1">
    <citation type="submission" date="2021-10" db="EMBL/GenBank/DDBJ databases">
        <authorList>
            <person name="Piombo E."/>
        </authorList>
    </citation>
    <scope>NUCLEOTIDE SEQUENCE</scope>
</reference>
<evidence type="ECO:0000256" key="6">
    <source>
        <dbReference type="SAM" id="SignalP"/>
    </source>
</evidence>
<dbReference type="OrthoDB" id="3561488at2759"/>
<dbReference type="Pfam" id="PF00083">
    <property type="entry name" value="Sugar_tr"/>
    <property type="match status" value="1"/>
</dbReference>
<dbReference type="GO" id="GO:0005351">
    <property type="term" value="F:carbohydrate:proton symporter activity"/>
    <property type="evidence" value="ECO:0007669"/>
    <property type="project" value="TreeGrafter"/>
</dbReference>
<proteinExistence type="predicted"/>
<dbReference type="PANTHER" id="PTHR48022:SF34">
    <property type="entry name" value="MAJOR FACILITATOR SUPERFAMILY (MFS) PROFILE DOMAIN-CONTAINING PROTEIN-RELATED"/>
    <property type="match status" value="1"/>
</dbReference>
<comment type="caution">
    <text evidence="7">The sequence shown here is derived from an EMBL/GenBank/DDBJ whole genome shotgun (WGS) entry which is preliminary data.</text>
</comment>
<keyword evidence="6" id="KW-0732">Signal</keyword>
<evidence type="ECO:0000256" key="2">
    <source>
        <dbReference type="ARBA" id="ARBA00022692"/>
    </source>
</evidence>
<protein>
    <submittedName>
        <fullName evidence="7">Uncharacterized protein</fullName>
    </submittedName>
</protein>
<organism evidence="7 8">
    <name type="scientific">Clonostachys solani</name>
    <dbReference type="NCBI Taxonomy" id="160281"/>
    <lineage>
        <taxon>Eukaryota</taxon>
        <taxon>Fungi</taxon>
        <taxon>Dikarya</taxon>
        <taxon>Ascomycota</taxon>
        <taxon>Pezizomycotina</taxon>
        <taxon>Sordariomycetes</taxon>
        <taxon>Hypocreomycetidae</taxon>
        <taxon>Hypocreales</taxon>
        <taxon>Bionectriaceae</taxon>
        <taxon>Clonostachys</taxon>
    </lineage>
</organism>
<keyword evidence="8" id="KW-1185">Reference proteome</keyword>
<dbReference type="PANTHER" id="PTHR48022">
    <property type="entry name" value="PLASTIDIC GLUCOSE TRANSPORTER 4"/>
    <property type="match status" value="1"/>
</dbReference>
<evidence type="ECO:0000313" key="7">
    <source>
        <dbReference type="EMBL" id="CAH0055936.1"/>
    </source>
</evidence>
<dbReference type="EMBL" id="CABFOC020000063">
    <property type="protein sequence ID" value="CAH0055936.1"/>
    <property type="molecule type" value="Genomic_DNA"/>
</dbReference>